<dbReference type="Proteomes" id="UP000659124">
    <property type="component" value="Unassembled WGS sequence"/>
</dbReference>
<organism evidence="2 3">
    <name type="scientific">Chitinophaga qingshengii</name>
    <dbReference type="NCBI Taxonomy" id="1569794"/>
    <lineage>
        <taxon>Bacteria</taxon>
        <taxon>Pseudomonadati</taxon>
        <taxon>Bacteroidota</taxon>
        <taxon>Chitinophagia</taxon>
        <taxon>Chitinophagales</taxon>
        <taxon>Chitinophagaceae</taxon>
        <taxon>Chitinophaga</taxon>
    </lineage>
</organism>
<feature type="region of interest" description="Disordered" evidence="1">
    <location>
        <begin position="28"/>
        <end position="80"/>
    </location>
</feature>
<protein>
    <submittedName>
        <fullName evidence="2">Uncharacterized protein</fullName>
    </submittedName>
</protein>
<dbReference type="RefSeq" id="WP_188086928.1">
    <property type="nucleotide sequence ID" value="NZ_JACVFC010000001.1"/>
</dbReference>
<accession>A0ABR7TJY1</accession>
<reference evidence="2 3" key="1">
    <citation type="submission" date="2020-09" db="EMBL/GenBank/DDBJ databases">
        <title>Genome sequences of type strains of Chitinophaga qingshengii and Chitinophaga varians.</title>
        <authorList>
            <person name="Kittiwongwattana C."/>
        </authorList>
    </citation>
    <scope>NUCLEOTIDE SEQUENCE [LARGE SCALE GENOMIC DNA]</scope>
    <source>
        <strain evidence="2 3">JCM 30026</strain>
    </source>
</reference>
<evidence type="ECO:0000313" key="2">
    <source>
        <dbReference type="EMBL" id="MBC9929833.1"/>
    </source>
</evidence>
<evidence type="ECO:0000313" key="3">
    <source>
        <dbReference type="Proteomes" id="UP000659124"/>
    </source>
</evidence>
<comment type="caution">
    <text evidence="2">The sequence shown here is derived from an EMBL/GenBank/DDBJ whole genome shotgun (WGS) entry which is preliminary data.</text>
</comment>
<sequence>MLFPSFISTIRRRRPSFLRSAAAQRICAGVDPSGNPAPAESETVEDTDSVLDEENNLSDEEADKIEWEPEEEQEESSGNA</sequence>
<dbReference type="EMBL" id="JACVFC010000001">
    <property type="protein sequence ID" value="MBC9929833.1"/>
    <property type="molecule type" value="Genomic_DNA"/>
</dbReference>
<name>A0ABR7TJY1_9BACT</name>
<feature type="compositionally biased region" description="Acidic residues" evidence="1">
    <location>
        <begin position="42"/>
        <end position="80"/>
    </location>
</feature>
<gene>
    <name evidence="2" type="ORF">ICL07_05555</name>
</gene>
<proteinExistence type="predicted"/>
<evidence type="ECO:0000256" key="1">
    <source>
        <dbReference type="SAM" id="MobiDB-lite"/>
    </source>
</evidence>
<keyword evidence="3" id="KW-1185">Reference proteome</keyword>